<proteinExistence type="predicted"/>
<gene>
    <name evidence="1" type="ORF">CCAX7_10870</name>
</gene>
<evidence type="ECO:0000313" key="2">
    <source>
        <dbReference type="Proteomes" id="UP000287394"/>
    </source>
</evidence>
<sequence length="169" mass="19002">MIKLINSTSAYWEIWNDGSDITVHWGHVGHRGQSKTGQIPSSEIESVMKALAEEQRAEGFRDLTDEDYIDFVIQYCIDGWGTETDLHRRHRIEDLMNEVLGWTGNGHCDGGDIGSGSMTIYCFVLDIEAAHKTVWEELTAREWDAGATLAYSKEDEYVVLHPKGGAIIL</sequence>
<reference evidence="1 2" key="1">
    <citation type="journal article" date="2019" name="Int. J. Syst. Evol. Microbiol.">
        <title>Capsulimonas corticalis gen. nov., sp. nov., an aerobic capsulated bacterium, of a novel bacterial order, Capsulimonadales ord. nov., of the class Armatimonadia of the phylum Armatimonadetes.</title>
        <authorList>
            <person name="Li J."/>
            <person name="Kudo C."/>
            <person name="Tonouchi A."/>
        </authorList>
    </citation>
    <scope>NUCLEOTIDE SEQUENCE [LARGE SCALE GENOMIC DNA]</scope>
    <source>
        <strain evidence="1 2">AX-7</strain>
    </source>
</reference>
<dbReference type="KEGG" id="ccot:CCAX7_10870"/>
<name>A0A402CUN1_9BACT</name>
<dbReference type="EMBL" id="AP025739">
    <property type="protein sequence ID" value="BDI29036.1"/>
    <property type="molecule type" value="Genomic_DNA"/>
</dbReference>
<accession>A0A402CUN1</accession>
<dbReference type="Proteomes" id="UP000287394">
    <property type="component" value="Chromosome"/>
</dbReference>
<dbReference type="OrthoDB" id="5508028at2"/>
<protein>
    <submittedName>
        <fullName evidence="1">Uncharacterized protein</fullName>
    </submittedName>
</protein>
<organism evidence="1 2">
    <name type="scientific">Capsulimonas corticalis</name>
    <dbReference type="NCBI Taxonomy" id="2219043"/>
    <lineage>
        <taxon>Bacteria</taxon>
        <taxon>Bacillati</taxon>
        <taxon>Armatimonadota</taxon>
        <taxon>Armatimonadia</taxon>
        <taxon>Capsulimonadales</taxon>
        <taxon>Capsulimonadaceae</taxon>
        <taxon>Capsulimonas</taxon>
    </lineage>
</organism>
<dbReference type="Gene3D" id="2.20.140.10">
    <property type="entry name" value="WGR domain"/>
    <property type="match status" value="1"/>
</dbReference>
<evidence type="ECO:0000313" key="1">
    <source>
        <dbReference type="EMBL" id="BDI29036.1"/>
    </source>
</evidence>
<dbReference type="RefSeq" id="WP_119321084.1">
    <property type="nucleotide sequence ID" value="NZ_AP025739.1"/>
</dbReference>
<keyword evidence="2" id="KW-1185">Reference proteome</keyword>
<dbReference type="AlphaFoldDB" id="A0A402CUN1"/>